<organism evidence="1 2">
    <name type="scientific">Gigaspora margarita</name>
    <dbReference type="NCBI Taxonomy" id="4874"/>
    <lineage>
        <taxon>Eukaryota</taxon>
        <taxon>Fungi</taxon>
        <taxon>Fungi incertae sedis</taxon>
        <taxon>Mucoromycota</taxon>
        <taxon>Glomeromycotina</taxon>
        <taxon>Glomeromycetes</taxon>
        <taxon>Diversisporales</taxon>
        <taxon>Gigasporaceae</taxon>
        <taxon>Gigaspora</taxon>
    </lineage>
</organism>
<proteinExistence type="predicted"/>
<protein>
    <submittedName>
        <fullName evidence="1">44977_t:CDS:1</fullName>
    </submittedName>
</protein>
<evidence type="ECO:0000313" key="2">
    <source>
        <dbReference type="Proteomes" id="UP000789901"/>
    </source>
</evidence>
<accession>A0ABN7UB11</accession>
<dbReference type="PANTHER" id="PTHR46954">
    <property type="entry name" value="C2H2-TYPE DOMAIN-CONTAINING PROTEIN"/>
    <property type="match status" value="1"/>
</dbReference>
<dbReference type="PANTHER" id="PTHR46954:SF1">
    <property type="entry name" value="C2H2-TYPE DOMAIN-CONTAINING PROTEIN"/>
    <property type="match status" value="1"/>
</dbReference>
<sequence length="300" mass="35134">MNYHPKLIIKVNKKRLEKLKCYTEVQAKLRAKKQKQLDDEDIIEKHIFAACHHYHPAKVSLARTDMKQHINKYYCLAVTIENYNFSKRSKMKLIPSVYLLIDPNNSNTMFHFGQLTIFIRPEYFIGKSLLTHIADLLSLVNEQYFVSVLLKENNVRLIWVLFVNRGPNKNPKHFKNIIEYCNLFQALDLDYLTVCIHVLYQSAYNPVERIMASLAEKLAGITLPIDEYGMHLDSQKNVVDEELAQHNFEFLGNRLYELWTPDAVLLLNQNDEFLPPFAKGMNGHYIDLIHALQYFDDSII</sequence>
<dbReference type="Proteomes" id="UP000789901">
    <property type="component" value="Unassembled WGS sequence"/>
</dbReference>
<dbReference type="EMBL" id="CAJVQB010001847">
    <property type="protein sequence ID" value="CAG8552972.1"/>
    <property type="molecule type" value="Genomic_DNA"/>
</dbReference>
<reference evidence="1 2" key="1">
    <citation type="submission" date="2021-06" db="EMBL/GenBank/DDBJ databases">
        <authorList>
            <person name="Kallberg Y."/>
            <person name="Tangrot J."/>
            <person name="Rosling A."/>
        </authorList>
    </citation>
    <scope>NUCLEOTIDE SEQUENCE [LARGE SCALE GENOMIC DNA]</scope>
    <source>
        <strain evidence="1 2">120-4 pot B 10/14</strain>
    </source>
</reference>
<evidence type="ECO:0000313" key="1">
    <source>
        <dbReference type="EMBL" id="CAG8552972.1"/>
    </source>
</evidence>
<gene>
    <name evidence="1" type="ORF">GMARGA_LOCUS4644</name>
</gene>
<comment type="caution">
    <text evidence="1">The sequence shown here is derived from an EMBL/GenBank/DDBJ whole genome shotgun (WGS) entry which is preliminary data.</text>
</comment>
<keyword evidence="2" id="KW-1185">Reference proteome</keyword>
<name>A0ABN7UB11_GIGMA</name>